<protein>
    <recommendedName>
        <fullName evidence="8">Bcr/CflA family efflux transporter</fullName>
    </recommendedName>
</protein>
<evidence type="ECO:0000313" key="11">
    <source>
        <dbReference type="Proteomes" id="UP000589085"/>
    </source>
</evidence>
<gene>
    <name evidence="10" type="ORF">HLH48_06905</name>
</gene>
<organism evidence="10 11">
    <name type="scientific">Gluconacetobacter sacchari</name>
    <dbReference type="NCBI Taxonomy" id="92759"/>
    <lineage>
        <taxon>Bacteria</taxon>
        <taxon>Pseudomonadati</taxon>
        <taxon>Pseudomonadota</taxon>
        <taxon>Alphaproteobacteria</taxon>
        <taxon>Acetobacterales</taxon>
        <taxon>Acetobacteraceae</taxon>
        <taxon>Gluconacetobacter</taxon>
    </lineage>
</organism>
<proteinExistence type="inferred from homology"/>
<evidence type="ECO:0000256" key="5">
    <source>
        <dbReference type="ARBA" id="ARBA00022692"/>
    </source>
</evidence>
<keyword evidence="6 8" id="KW-1133">Transmembrane helix</keyword>
<dbReference type="AlphaFoldDB" id="A0A7W4IBN7"/>
<feature type="transmembrane region" description="Helical" evidence="8">
    <location>
        <begin position="66"/>
        <end position="85"/>
    </location>
</feature>
<dbReference type="RefSeq" id="WP_182996769.1">
    <property type="nucleotide sequence ID" value="NZ_JABEQJ010000007.1"/>
</dbReference>
<dbReference type="EMBL" id="JABEQJ010000007">
    <property type="protein sequence ID" value="MBB2159903.1"/>
    <property type="molecule type" value="Genomic_DNA"/>
</dbReference>
<feature type="transmembrane region" description="Helical" evidence="8">
    <location>
        <begin position="123"/>
        <end position="144"/>
    </location>
</feature>
<evidence type="ECO:0000256" key="6">
    <source>
        <dbReference type="ARBA" id="ARBA00022989"/>
    </source>
</evidence>
<dbReference type="InterPro" id="IPR036259">
    <property type="entry name" value="MFS_trans_sf"/>
</dbReference>
<feature type="transmembrane region" description="Helical" evidence="8">
    <location>
        <begin position="369"/>
        <end position="389"/>
    </location>
</feature>
<evidence type="ECO:0000256" key="4">
    <source>
        <dbReference type="ARBA" id="ARBA00022475"/>
    </source>
</evidence>
<feature type="domain" description="Major facilitator superfamily (MFS) profile" evidence="9">
    <location>
        <begin position="32"/>
        <end position="419"/>
    </location>
</feature>
<feature type="transmembrane region" description="Helical" evidence="8">
    <location>
        <begin position="306"/>
        <end position="325"/>
    </location>
</feature>
<dbReference type="Pfam" id="PF07690">
    <property type="entry name" value="MFS_1"/>
    <property type="match status" value="1"/>
</dbReference>
<feature type="transmembrane region" description="Helical" evidence="8">
    <location>
        <begin position="186"/>
        <end position="206"/>
    </location>
</feature>
<dbReference type="Gene3D" id="1.20.1720.10">
    <property type="entry name" value="Multidrug resistance protein D"/>
    <property type="match status" value="1"/>
</dbReference>
<dbReference type="InterPro" id="IPR004812">
    <property type="entry name" value="Efflux_drug-R_Bcr/CmlA"/>
</dbReference>
<comment type="caution">
    <text evidence="10">The sequence shown here is derived from an EMBL/GenBank/DDBJ whole genome shotgun (WGS) entry which is preliminary data.</text>
</comment>
<comment type="subcellular location">
    <subcellularLocation>
        <location evidence="8">Cell inner membrane</location>
        <topology evidence="8">Multi-pass membrane protein</topology>
    </subcellularLocation>
    <subcellularLocation>
        <location evidence="1">Cell membrane</location>
        <topology evidence="1">Multi-pass membrane protein</topology>
    </subcellularLocation>
</comment>
<keyword evidence="8" id="KW-0997">Cell inner membrane</keyword>
<accession>A0A7W4IBN7</accession>
<dbReference type="CDD" id="cd17320">
    <property type="entry name" value="MFS_MdfA_MDR_like"/>
    <property type="match status" value="1"/>
</dbReference>
<evidence type="ECO:0000256" key="2">
    <source>
        <dbReference type="ARBA" id="ARBA00006236"/>
    </source>
</evidence>
<feature type="transmembrane region" description="Helical" evidence="8">
    <location>
        <begin position="236"/>
        <end position="260"/>
    </location>
</feature>
<keyword evidence="5 8" id="KW-0812">Transmembrane</keyword>
<keyword evidence="7 8" id="KW-0472">Membrane</keyword>
<dbReference type="PANTHER" id="PTHR23502">
    <property type="entry name" value="MAJOR FACILITATOR SUPERFAMILY"/>
    <property type="match status" value="1"/>
</dbReference>
<keyword evidence="4" id="KW-1003">Cell membrane</keyword>
<evidence type="ECO:0000256" key="3">
    <source>
        <dbReference type="ARBA" id="ARBA00022448"/>
    </source>
</evidence>
<evidence type="ECO:0000259" key="9">
    <source>
        <dbReference type="PROSITE" id="PS50850"/>
    </source>
</evidence>
<dbReference type="GO" id="GO:0005886">
    <property type="term" value="C:plasma membrane"/>
    <property type="evidence" value="ECO:0007669"/>
    <property type="project" value="UniProtKB-SubCell"/>
</dbReference>
<dbReference type="GO" id="GO:1990961">
    <property type="term" value="P:xenobiotic detoxification by transmembrane export across the plasma membrane"/>
    <property type="evidence" value="ECO:0007669"/>
    <property type="project" value="InterPro"/>
</dbReference>
<sequence>MSASGSTSPFSAPPSRIAYRHRIPVGSLPAWLVILLGLVTAIGPLATDMYLPAFPAVDRELGGGPGSAQITLAAWFAGLAVGQFSQGPLSDRLGRRVPLLGGLTLFSIASAGCALSADYHMFCVWRFLAALGGSSGVVVPRAIVRDIATGAQGARIMAQLTLVFGLMPILAPSLGSLVLSVGHWRWIFWFATLYGVLGVGAIAWTLPDTLPRERRIALSVSTVLWRYVGIAREPMFLSAALLLGFSAFVMFAYLASAPILFEQVLSFTPRQFGVFFGINAAMFIAGAQINGRLVHRIAPHVLMQRGVVAITLSAGLFLSLSVAGVAGPGHPMLVCAMIGLVTGSLGFVNPNATVLAFTRHGHHAGSASALLGTLQFTIGSLSGVLLGYLPLTSAVPVAATMAGGIVGMLTCMLWHRRHALAAE</sequence>
<evidence type="ECO:0000313" key="10">
    <source>
        <dbReference type="EMBL" id="MBB2159903.1"/>
    </source>
</evidence>
<dbReference type="GO" id="GO:0042910">
    <property type="term" value="F:xenobiotic transmembrane transporter activity"/>
    <property type="evidence" value="ECO:0007669"/>
    <property type="project" value="InterPro"/>
</dbReference>
<feature type="transmembrane region" description="Helical" evidence="8">
    <location>
        <begin position="331"/>
        <end position="357"/>
    </location>
</feature>
<evidence type="ECO:0000256" key="1">
    <source>
        <dbReference type="ARBA" id="ARBA00004651"/>
    </source>
</evidence>
<dbReference type="PROSITE" id="PS50850">
    <property type="entry name" value="MFS"/>
    <property type="match status" value="1"/>
</dbReference>
<dbReference type="PANTHER" id="PTHR23502:SF132">
    <property type="entry name" value="POLYAMINE TRANSPORTER 2-RELATED"/>
    <property type="match status" value="1"/>
</dbReference>
<keyword evidence="3 8" id="KW-0813">Transport</keyword>
<feature type="transmembrane region" description="Helical" evidence="8">
    <location>
        <begin position="97"/>
        <end position="117"/>
    </location>
</feature>
<dbReference type="NCBIfam" id="TIGR00710">
    <property type="entry name" value="efflux_Bcr_CflA"/>
    <property type="match status" value="1"/>
</dbReference>
<feature type="transmembrane region" description="Helical" evidence="8">
    <location>
        <begin position="25"/>
        <end position="46"/>
    </location>
</feature>
<evidence type="ECO:0000256" key="7">
    <source>
        <dbReference type="ARBA" id="ARBA00023136"/>
    </source>
</evidence>
<comment type="similarity">
    <text evidence="2 8">Belongs to the major facilitator superfamily. Bcr/CmlA family.</text>
</comment>
<feature type="transmembrane region" description="Helical" evidence="8">
    <location>
        <begin position="272"/>
        <end position="294"/>
    </location>
</feature>
<dbReference type="Proteomes" id="UP000589085">
    <property type="component" value="Unassembled WGS sequence"/>
</dbReference>
<name>A0A7W4IBN7_9PROT</name>
<dbReference type="InterPro" id="IPR011701">
    <property type="entry name" value="MFS"/>
</dbReference>
<evidence type="ECO:0000256" key="8">
    <source>
        <dbReference type="RuleBase" id="RU365088"/>
    </source>
</evidence>
<dbReference type="InterPro" id="IPR020846">
    <property type="entry name" value="MFS_dom"/>
</dbReference>
<reference evidence="10 11" key="1">
    <citation type="submission" date="2020-04" db="EMBL/GenBank/DDBJ databases">
        <title>Description of novel Gluconacetobacter.</title>
        <authorList>
            <person name="Sombolestani A."/>
        </authorList>
    </citation>
    <scope>NUCLEOTIDE SEQUENCE [LARGE SCALE GENOMIC DNA]</scope>
    <source>
        <strain evidence="10 11">LMG 19747</strain>
    </source>
</reference>
<feature type="transmembrane region" description="Helical" evidence="8">
    <location>
        <begin position="395"/>
        <end position="414"/>
    </location>
</feature>
<dbReference type="SUPFAM" id="SSF103473">
    <property type="entry name" value="MFS general substrate transporter"/>
    <property type="match status" value="1"/>
</dbReference>
<feature type="transmembrane region" description="Helical" evidence="8">
    <location>
        <begin position="156"/>
        <end position="180"/>
    </location>
</feature>